<dbReference type="SUPFAM" id="SSF51419">
    <property type="entry name" value="PLP-binding barrel"/>
    <property type="match status" value="1"/>
</dbReference>
<dbReference type="InterPro" id="IPR011079">
    <property type="entry name" value="Ala_racemase_C"/>
</dbReference>
<comment type="cofactor">
    <cofactor evidence="1 4 5">
        <name>pyridoxal 5'-phosphate</name>
        <dbReference type="ChEBI" id="CHEBI:597326"/>
    </cofactor>
</comment>
<comment type="catalytic activity">
    <reaction evidence="4">
        <text>L-alanine = D-alanine</text>
        <dbReference type="Rhea" id="RHEA:20249"/>
        <dbReference type="ChEBI" id="CHEBI:57416"/>
        <dbReference type="ChEBI" id="CHEBI:57972"/>
        <dbReference type="EC" id="5.1.1.1"/>
    </reaction>
</comment>
<dbReference type="RefSeq" id="WP_169100290.1">
    <property type="nucleotide sequence ID" value="NZ_JABBVZ010000043.1"/>
</dbReference>
<dbReference type="PANTHER" id="PTHR30511">
    <property type="entry name" value="ALANINE RACEMASE"/>
    <property type="match status" value="1"/>
</dbReference>
<dbReference type="Proteomes" id="UP000533476">
    <property type="component" value="Unassembled WGS sequence"/>
</dbReference>
<gene>
    <name evidence="8" type="primary">alr</name>
    <name evidence="8" type="ORF">HIJ39_12790</name>
</gene>
<comment type="caution">
    <text evidence="8">The sequence shown here is derived from an EMBL/GenBank/DDBJ whole genome shotgun (WGS) entry which is preliminary data.</text>
</comment>
<dbReference type="EC" id="5.1.1.1" evidence="4"/>
<accession>A0A7Y0L4S2</accession>
<evidence type="ECO:0000256" key="5">
    <source>
        <dbReference type="PIRSR" id="PIRSR600821-50"/>
    </source>
</evidence>
<feature type="domain" description="Alanine racemase C-terminal" evidence="7">
    <location>
        <begin position="243"/>
        <end position="371"/>
    </location>
</feature>
<keyword evidence="9" id="KW-1185">Reference proteome</keyword>
<dbReference type="HAMAP" id="MF_01201">
    <property type="entry name" value="Ala_racemase"/>
    <property type="match status" value="1"/>
</dbReference>
<dbReference type="InterPro" id="IPR009006">
    <property type="entry name" value="Ala_racemase/Decarboxylase_C"/>
</dbReference>
<evidence type="ECO:0000256" key="2">
    <source>
        <dbReference type="ARBA" id="ARBA00022898"/>
    </source>
</evidence>
<dbReference type="UniPathway" id="UPA00042">
    <property type="reaction ID" value="UER00497"/>
</dbReference>
<dbReference type="Pfam" id="PF01168">
    <property type="entry name" value="Ala_racemase_N"/>
    <property type="match status" value="1"/>
</dbReference>
<keyword evidence="3 4" id="KW-0413">Isomerase</keyword>
<sequence length="376" mass="40143">MARAHLRHTVVEINLEAIRANIAHFCDWVGDQVNVMAVVKADAYGHGAVEVARAALKGGAAWLGVAQAEEGVELREAHLDCPILVLGPSNPEQARLAVAHHLDLMVTSGPGWASVLEAAQGGKRPRVHLKVDTGMGRVGVRPDTVVSEWLPRLTSGKVQWQGLMSHLAASDEPDPESTQRQLAVFLDVLEAVRAKGVAFPPALHLANSAAALRYPGTHFNLVRVGIGMYGALDLEGASELEPAMTISSAVSLVKRVPAGTPIGYGGSFVTNADATIATVPIGYADGYRRAFSNRAEALVSGVRCPVVGRVSMDQITILVPDGIPVEEGDRVVLLGRMGDQHITIHDWADWADTISYEILTGISTRMTRRYSGAQLE</sequence>
<dbReference type="GO" id="GO:0005829">
    <property type="term" value="C:cytosol"/>
    <property type="evidence" value="ECO:0007669"/>
    <property type="project" value="TreeGrafter"/>
</dbReference>
<dbReference type="PROSITE" id="PS00395">
    <property type="entry name" value="ALANINE_RACEMASE"/>
    <property type="match status" value="1"/>
</dbReference>
<dbReference type="GO" id="GO:0030170">
    <property type="term" value="F:pyridoxal phosphate binding"/>
    <property type="evidence" value="ECO:0007669"/>
    <property type="project" value="UniProtKB-UniRule"/>
</dbReference>
<protein>
    <recommendedName>
        <fullName evidence="4">Alanine racemase</fullName>
        <ecNumber evidence="4">5.1.1.1</ecNumber>
    </recommendedName>
</protein>
<dbReference type="GO" id="GO:0008784">
    <property type="term" value="F:alanine racemase activity"/>
    <property type="evidence" value="ECO:0007669"/>
    <property type="project" value="UniProtKB-UniRule"/>
</dbReference>
<proteinExistence type="inferred from homology"/>
<dbReference type="InterPro" id="IPR020622">
    <property type="entry name" value="Ala_racemase_pyridoxalP-BS"/>
</dbReference>
<comment type="function">
    <text evidence="4">Catalyzes the interconversion of L-alanine and D-alanine. May also act on other amino acids.</text>
</comment>
<feature type="binding site" evidence="4 6">
    <location>
        <position position="137"/>
    </location>
    <ligand>
        <name>substrate</name>
    </ligand>
</feature>
<dbReference type="InterPro" id="IPR029066">
    <property type="entry name" value="PLP-binding_barrel"/>
</dbReference>
<dbReference type="AlphaFoldDB" id="A0A7Y0L4S2"/>
<dbReference type="FunFam" id="3.20.20.10:FF:000002">
    <property type="entry name" value="Alanine racemase"/>
    <property type="match status" value="1"/>
</dbReference>
<feature type="modified residue" description="N6-(pyridoxal phosphate)lysine" evidence="4 5">
    <location>
        <position position="40"/>
    </location>
</feature>
<evidence type="ECO:0000256" key="3">
    <source>
        <dbReference type="ARBA" id="ARBA00023235"/>
    </source>
</evidence>
<dbReference type="Pfam" id="PF00842">
    <property type="entry name" value="Ala_racemase_C"/>
    <property type="match status" value="1"/>
</dbReference>
<reference evidence="8 9" key="1">
    <citation type="submission" date="2020-04" db="EMBL/GenBank/DDBJ databases">
        <authorList>
            <person name="Zhang R."/>
            <person name="Schippers A."/>
        </authorList>
    </citation>
    <scope>NUCLEOTIDE SEQUENCE [LARGE SCALE GENOMIC DNA]</scope>
    <source>
        <strain evidence="8 9">DSM 109850</strain>
    </source>
</reference>
<dbReference type="Gene3D" id="3.20.20.10">
    <property type="entry name" value="Alanine racemase"/>
    <property type="match status" value="1"/>
</dbReference>
<dbReference type="InterPro" id="IPR000821">
    <property type="entry name" value="Ala_racemase"/>
</dbReference>
<evidence type="ECO:0000256" key="6">
    <source>
        <dbReference type="PIRSR" id="PIRSR600821-52"/>
    </source>
</evidence>
<dbReference type="EMBL" id="JABBVZ010000043">
    <property type="protein sequence ID" value="NMP23215.1"/>
    <property type="molecule type" value="Genomic_DNA"/>
</dbReference>
<dbReference type="PRINTS" id="PR00992">
    <property type="entry name" value="ALARACEMASE"/>
</dbReference>
<dbReference type="CDD" id="cd00430">
    <property type="entry name" value="PLPDE_III_AR"/>
    <property type="match status" value="1"/>
</dbReference>
<dbReference type="Gene3D" id="2.40.37.10">
    <property type="entry name" value="Lyase, Ornithine Decarboxylase, Chain A, domain 1"/>
    <property type="match status" value="1"/>
</dbReference>
<evidence type="ECO:0000256" key="1">
    <source>
        <dbReference type="ARBA" id="ARBA00001933"/>
    </source>
</evidence>
<evidence type="ECO:0000313" key="8">
    <source>
        <dbReference type="EMBL" id="NMP23215.1"/>
    </source>
</evidence>
<dbReference type="GO" id="GO:0009252">
    <property type="term" value="P:peptidoglycan biosynthetic process"/>
    <property type="evidence" value="ECO:0007669"/>
    <property type="project" value="TreeGrafter"/>
</dbReference>
<dbReference type="SMART" id="SM01005">
    <property type="entry name" value="Ala_racemase_C"/>
    <property type="match status" value="1"/>
</dbReference>
<evidence type="ECO:0000259" key="7">
    <source>
        <dbReference type="SMART" id="SM01005"/>
    </source>
</evidence>
<dbReference type="GO" id="GO:0030632">
    <property type="term" value="P:D-alanine biosynthetic process"/>
    <property type="evidence" value="ECO:0007669"/>
    <property type="project" value="UniProtKB-UniRule"/>
</dbReference>
<feature type="active site" description="Proton acceptor; specific for D-alanine" evidence="4">
    <location>
        <position position="40"/>
    </location>
</feature>
<evidence type="ECO:0000256" key="4">
    <source>
        <dbReference type="HAMAP-Rule" id="MF_01201"/>
    </source>
</evidence>
<dbReference type="NCBIfam" id="TIGR00492">
    <property type="entry name" value="alr"/>
    <property type="match status" value="1"/>
</dbReference>
<feature type="binding site" evidence="4 6">
    <location>
        <position position="312"/>
    </location>
    <ligand>
        <name>substrate</name>
    </ligand>
</feature>
<keyword evidence="2 4" id="KW-0663">Pyridoxal phosphate</keyword>
<dbReference type="SUPFAM" id="SSF50621">
    <property type="entry name" value="Alanine racemase C-terminal domain-like"/>
    <property type="match status" value="1"/>
</dbReference>
<comment type="similarity">
    <text evidence="4">Belongs to the alanine racemase family.</text>
</comment>
<name>A0A7Y0L4S2_9FIRM</name>
<dbReference type="InterPro" id="IPR001608">
    <property type="entry name" value="Ala_racemase_N"/>
</dbReference>
<evidence type="ECO:0000313" key="9">
    <source>
        <dbReference type="Proteomes" id="UP000533476"/>
    </source>
</evidence>
<organism evidence="8 9">
    <name type="scientific">Sulfobacillus harzensis</name>
    <dbReference type="NCBI Taxonomy" id="2729629"/>
    <lineage>
        <taxon>Bacteria</taxon>
        <taxon>Bacillati</taxon>
        <taxon>Bacillota</taxon>
        <taxon>Clostridia</taxon>
        <taxon>Eubacteriales</taxon>
        <taxon>Clostridiales Family XVII. Incertae Sedis</taxon>
        <taxon>Sulfobacillus</taxon>
    </lineage>
</organism>
<comment type="pathway">
    <text evidence="4">Amino-acid biosynthesis; D-alanine biosynthesis; D-alanine from L-alanine: step 1/1.</text>
</comment>
<dbReference type="PANTHER" id="PTHR30511:SF0">
    <property type="entry name" value="ALANINE RACEMASE, CATABOLIC-RELATED"/>
    <property type="match status" value="1"/>
</dbReference>
<feature type="active site" description="Proton acceptor; specific for L-alanine" evidence="4">
    <location>
        <position position="264"/>
    </location>
</feature>